<name>A0A3B0VCX6_9ZZZZ</name>
<dbReference type="AlphaFoldDB" id="A0A3B0VCX6"/>
<accession>A0A3B0VCX6</accession>
<protein>
    <submittedName>
        <fullName evidence="1">Uncharacterized protein</fullName>
    </submittedName>
</protein>
<sequence>MKSTKPGIPPEVQQVIQHAGLNKPEMVKAIGYFVADNDSMKRKALYCLMAQMDKNYTVYYSVQDTLGNHYSFNPKDYPDYLSLKHAWDSTEQIRGNLIYHADSFRIDDQLLSGNYLINNINEAFKAHKDFPWSKNYSFQTFCHWILPYRVANEQPEAFRQYFLTEYGSLPQKFYDKNVHTLDVAMYINKLINQKVDYKDTYNKSLNIQAIRQLEKSGFGNFYDINIYKVKVLRAFGIAATMDYVPFLADTNFGYAYTTVILPGRNELTLGYNHGVKALHKPGRLAKVYRRTFFRDSSSLYTIKKLRISTPPFLGDFYYSDITNRLQSANVWLRLNGNAKYAYLAVFNDGGWHPISWATPKDSVVLFKKMGKQIVYLPVSYQKHILMRLGLPFILDSRGIKHFLKADFSFRHSVTLRKTSPHEKISPGEVYTLYFWDGNWKSLTSFRAGKRGYTLAVPTRTLLLLTNDDIDFNERIFIINSKGRQQFY</sequence>
<proteinExistence type="predicted"/>
<reference evidence="1" key="1">
    <citation type="submission" date="2018-06" db="EMBL/GenBank/DDBJ databases">
        <authorList>
            <person name="Zhirakovskaya E."/>
        </authorList>
    </citation>
    <scope>NUCLEOTIDE SEQUENCE</scope>
</reference>
<dbReference type="EMBL" id="UOET01000402">
    <property type="protein sequence ID" value="VAW29674.1"/>
    <property type="molecule type" value="Genomic_DNA"/>
</dbReference>
<gene>
    <name evidence="1" type="ORF">MNBD_BACTEROID07-1928</name>
</gene>
<organism evidence="1">
    <name type="scientific">hydrothermal vent metagenome</name>
    <dbReference type="NCBI Taxonomy" id="652676"/>
    <lineage>
        <taxon>unclassified sequences</taxon>
        <taxon>metagenomes</taxon>
        <taxon>ecological metagenomes</taxon>
    </lineage>
</organism>
<dbReference type="PANTHER" id="PTHR35532:SF5">
    <property type="entry name" value="CARBOHYDRATE-BINDING DOMAIN-CONTAINING PROTEIN"/>
    <property type="match status" value="1"/>
</dbReference>
<dbReference type="PANTHER" id="PTHR35532">
    <property type="entry name" value="SIMILAR TO POLYHYDROXYALKANOATE DEPOLYMERASE"/>
    <property type="match status" value="1"/>
</dbReference>
<evidence type="ECO:0000313" key="1">
    <source>
        <dbReference type="EMBL" id="VAW29674.1"/>
    </source>
</evidence>